<keyword evidence="1" id="KW-0732">Signal</keyword>
<organism evidence="2 3">
    <name type="scientific">Corchorus olitorius</name>
    <dbReference type="NCBI Taxonomy" id="93759"/>
    <lineage>
        <taxon>Eukaryota</taxon>
        <taxon>Viridiplantae</taxon>
        <taxon>Streptophyta</taxon>
        <taxon>Embryophyta</taxon>
        <taxon>Tracheophyta</taxon>
        <taxon>Spermatophyta</taxon>
        <taxon>Magnoliopsida</taxon>
        <taxon>eudicotyledons</taxon>
        <taxon>Gunneridae</taxon>
        <taxon>Pentapetalae</taxon>
        <taxon>rosids</taxon>
        <taxon>malvids</taxon>
        <taxon>Malvales</taxon>
        <taxon>Malvaceae</taxon>
        <taxon>Grewioideae</taxon>
        <taxon>Apeibeae</taxon>
        <taxon>Corchorus</taxon>
    </lineage>
</organism>
<accession>A0A1R3FXQ1</accession>
<protein>
    <recommendedName>
        <fullName evidence="4">Rapid ALkalinization Factor</fullName>
    </recommendedName>
</protein>
<comment type="caution">
    <text evidence="2">The sequence shown here is derived from an EMBL/GenBank/DDBJ whole genome shotgun (WGS) entry which is preliminary data.</text>
</comment>
<evidence type="ECO:0008006" key="4">
    <source>
        <dbReference type="Google" id="ProtNLM"/>
    </source>
</evidence>
<feature type="signal peptide" evidence="1">
    <location>
        <begin position="1"/>
        <end position="30"/>
    </location>
</feature>
<sequence length="125" mass="13664">MGYKQKRGPQNIATLLKVLLLFFNYHYSSASTINTSGSLHHCSGSMQECLIDDIVDDLNPVLFADPETSLATPSIRPGGQVTKGFANKKRPVVDCGRPGKPYKSCLPTGNNPTKVETCGTYKRRC</sequence>
<reference evidence="3" key="1">
    <citation type="submission" date="2013-09" db="EMBL/GenBank/DDBJ databases">
        <title>Corchorus olitorius genome sequencing.</title>
        <authorList>
            <person name="Alam M."/>
            <person name="Haque M.S."/>
            <person name="Islam M.S."/>
            <person name="Emdad E.M."/>
            <person name="Islam M.M."/>
            <person name="Ahmed B."/>
            <person name="Halim A."/>
            <person name="Hossen Q.M.M."/>
            <person name="Hossain M.Z."/>
            <person name="Ahmed R."/>
            <person name="Khan M.M."/>
            <person name="Islam R."/>
            <person name="Rashid M.M."/>
            <person name="Khan S.A."/>
            <person name="Rahman M.S."/>
            <person name="Alam M."/>
            <person name="Yahiya A.S."/>
            <person name="Khan M.S."/>
            <person name="Azam M.S."/>
            <person name="Haque T."/>
            <person name="Lashkar M.Z.H."/>
            <person name="Akhand A.I."/>
            <person name="Morshed G."/>
            <person name="Roy S."/>
            <person name="Uddin K.S."/>
            <person name="Rabeya T."/>
            <person name="Hossain A.S."/>
            <person name="Chowdhury A."/>
            <person name="Snigdha A.R."/>
            <person name="Mortoza M.S."/>
            <person name="Matin S.A."/>
            <person name="Hoque S.M.E."/>
            <person name="Islam M.K."/>
            <person name="Roy D.K."/>
            <person name="Haider R."/>
            <person name="Moosa M.M."/>
            <person name="Elias S.M."/>
            <person name="Hasan A.M."/>
            <person name="Jahan S."/>
            <person name="Shafiuddin M."/>
            <person name="Mahmood N."/>
            <person name="Shommy N.S."/>
        </authorList>
    </citation>
    <scope>NUCLEOTIDE SEQUENCE [LARGE SCALE GENOMIC DNA]</scope>
    <source>
        <strain evidence="3">cv. O-4</strain>
    </source>
</reference>
<feature type="chain" id="PRO_5013091135" description="Rapid ALkalinization Factor" evidence="1">
    <location>
        <begin position="31"/>
        <end position="125"/>
    </location>
</feature>
<proteinExistence type="predicted"/>
<evidence type="ECO:0000313" key="3">
    <source>
        <dbReference type="Proteomes" id="UP000187203"/>
    </source>
</evidence>
<gene>
    <name evidence="2" type="ORF">COLO4_37988</name>
</gene>
<dbReference type="Proteomes" id="UP000187203">
    <property type="component" value="Unassembled WGS sequence"/>
</dbReference>
<evidence type="ECO:0000313" key="2">
    <source>
        <dbReference type="EMBL" id="OMO50612.1"/>
    </source>
</evidence>
<keyword evidence="3" id="KW-1185">Reference proteome</keyword>
<evidence type="ECO:0000256" key="1">
    <source>
        <dbReference type="SAM" id="SignalP"/>
    </source>
</evidence>
<dbReference type="EMBL" id="AWUE01024482">
    <property type="protein sequence ID" value="OMO50612.1"/>
    <property type="molecule type" value="Genomic_DNA"/>
</dbReference>
<dbReference type="AlphaFoldDB" id="A0A1R3FXQ1"/>
<name>A0A1R3FXQ1_9ROSI</name>